<dbReference type="GO" id="GO:0000287">
    <property type="term" value="F:magnesium ion binding"/>
    <property type="evidence" value="ECO:0007669"/>
    <property type="project" value="TreeGrafter"/>
</dbReference>
<dbReference type="GO" id="GO:0016791">
    <property type="term" value="F:phosphatase activity"/>
    <property type="evidence" value="ECO:0007669"/>
    <property type="project" value="TreeGrafter"/>
</dbReference>
<evidence type="ECO:0000256" key="1">
    <source>
        <dbReference type="SAM" id="MobiDB-lite"/>
    </source>
</evidence>
<protein>
    <submittedName>
        <fullName evidence="3">Uncharacterized protein</fullName>
    </submittedName>
</protein>
<feature type="transmembrane region" description="Helical" evidence="2">
    <location>
        <begin position="82"/>
        <end position="102"/>
    </location>
</feature>
<dbReference type="GO" id="GO:0005829">
    <property type="term" value="C:cytosol"/>
    <property type="evidence" value="ECO:0007669"/>
    <property type="project" value="TreeGrafter"/>
</dbReference>
<dbReference type="Proteomes" id="UP000574390">
    <property type="component" value="Unassembled WGS sequence"/>
</dbReference>
<dbReference type="InterPro" id="IPR036412">
    <property type="entry name" value="HAD-like_sf"/>
</dbReference>
<dbReference type="InterPro" id="IPR008506">
    <property type="entry name" value="SND2/TMEM208"/>
</dbReference>
<accession>A0A7J6S6E8</accession>
<comment type="caution">
    <text evidence="3">The sequence shown here is derived from an EMBL/GenBank/DDBJ whole genome shotgun (WGS) entry which is preliminary data.</text>
</comment>
<feature type="region of interest" description="Disordered" evidence="1">
    <location>
        <begin position="127"/>
        <end position="177"/>
    </location>
</feature>
<dbReference type="Pfam" id="PF08282">
    <property type="entry name" value="Hydrolase_3"/>
    <property type="match status" value="1"/>
</dbReference>
<dbReference type="Pfam" id="PF05620">
    <property type="entry name" value="TMEM208_SND2"/>
    <property type="match status" value="1"/>
</dbReference>
<proteinExistence type="predicted"/>
<evidence type="ECO:0000256" key="2">
    <source>
        <dbReference type="SAM" id="Phobius"/>
    </source>
</evidence>
<evidence type="ECO:0000313" key="3">
    <source>
        <dbReference type="EMBL" id="KAF4728112.1"/>
    </source>
</evidence>
<dbReference type="SUPFAM" id="SSF56784">
    <property type="entry name" value="HAD-like"/>
    <property type="match status" value="1"/>
</dbReference>
<dbReference type="PANTHER" id="PTHR10000">
    <property type="entry name" value="PHOSPHOSERINE PHOSPHATASE"/>
    <property type="match status" value="1"/>
</dbReference>
<feature type="compositionally biased region" description="Low complexity" evidence="1">
    <location>
        <begin position="166"/>
        <end position="176"/>
    </location>
</feature>
<evidence type="ECO:0000313" key="4">
    <source>
        <dbReference type="Proteomes" id="UP000574390"/>
    </source>
</evidence>
<dbReference type="PROSITE" id="PS01228">
    <property type="entry name" value="COF_1"/>
    <property type="match status" value="1"/>
</dbReference>
<dbReference type="Gene3D" id="3.30.1240.10">
    <property type="match status" value="1"/>
</dbReference>
<name>A0A7J6S6E8_PEROL</name>
<gene>
    <name evidence="3" type="ORF">FOZ62_025876</name>
</gene>
<dbReference type="PANTHER" id="PTHR10000:SF8">
    <property type="entry name" value="HAD SUPERFAMILY HYDROLASE-LIKE, TYPE 3"/>
    <property type="match status" value="1"/>
</dbReference>
<dbReference type="InterPro" id="IPR023214">
    <property type="entry name" value="HAD_sf"/>
</dbReference>
<dbReference type="EMBL" id="JABANM010017232">
    <property type="protein sequence ID" value="KAF4728112.1"/>
    <property type="molecule type" value="Genomic_DNA"/>
</dbReference>
<keyword evidence="2" id="KW-0812">Transmembrane</keyword>
<feature type="transmembrane region" description="Helical" evidence="2">
    <location>
        <begin position="20"/>
        <end position="37"/>
    </location>
</feature>
<dbReference type="Gene3D" id="3.40.50.1000">
    <property type="entry name" value="HAD superfamily/HAD-like"/>
    <property type="match status" value="1"/>
</dbReference>
<dbReference type="AlphaFoldDB" id="A0A7J6S6E8"/>
<dbReference type="PROSITE" id="PS01229">
    <property type="entry name" value="COF_2"/>
    <property type="match status" value="1"/>
</dbReference>
<organism evidence="3 4">
    <name type="scientific">Perkinsus olseni</name>
    <name type="common">Perkinsus atlanticus</name>
    <dbReference type="NCBI Taxonomy" id="32597"/>
    <lineage>
        <taxon>Eukaryota</taxon>
        <taxon>Sar</taxon>
        <taxon>Alveolata</taxon>
        <taxon>Perkinsozoa</taxon>
        <taxon>Perkinsea</taxon>
        <taxon>Perkinsida</taxon>
        <taxon>Perkinsidae</taxon>
        <taxon>Perkinsus</taxon>
    </lineage>
</organism>
<feature type="transmembrane region" description="Helical" evidence="2">
    <location>
        <begin position="43"/>
        <end position="62"/>
    </location>
</feature>
<reference evidence="3 4" key="1">
    <citation type="submission" date="2020-04" db="EMBL/GenBank/DDBJ databases">
        <title>Perkinsus olseni comparative genomics.</title>
        <authorList>
            <person name="Bogema D.R."/>
        </authorList>
    </citation>
    <scope>NUCLEOTIDE SEQUENCE [LARGE SCALE GENOMIC DNA]</scope>
    <source>
        <strain evidence="3">ATCC PRA-205</strain>
    </source>
</reference>
<keyword evidence="2" id="KW-0472">Membrane</keyword>
<feature type="compositionally biased region" description="Basic and acidic residues" evidence="1">
    <location>
        <begin position="136"/>
        <end position="152"/>
    </location>
</feature>
<sequence>MAGQAEKKNKARAEQLTKYYFFAVAIVNSIYISYKVLPQWNTFDAYNILGFILFSVVSYFTYNSIISSLKLGVPADSSNDLFIINLTTQFLVTFTSYGWYLYLTVPAYLLYKAGLFIKDYAFAGAGQEEETEESEEQRRKREKREAKKERHMQQPKYRVMRNIPASSSSPPSTSSSLINKSVGDLSAVDLICADMDGTLLSPDHSIPDITFNRINKADNNGCPVVPATGRCRWSAAKCFAHGGVDLYSRPGIYLNGCVVYDQTGSVAAEKTHSYDDVVSVVNNFKDEENVVIMCCSGDHVYAPFESPVIASLADTYGDPYPENCGSYDGMLERIKKENIPVHMIHIMSTEGSLSPTVLEKAQNFAKYMGEFVPSRRSNVEESSSPCARSGGCTSAQSLPFLTDIIPAGAHKGFGVDALKENLGYKCVACVGDALNDYQMLKEADISVAMGNAIPQIKELASMGVNPNSAEVPGVADLVDRVLAAKRAH</sequence>
<keyword evidence="2" id="KW-1133">Transmembrane helix</keyword>